<evidence type="ECO:0000259" key="2">
    <source>
        <dbReference type="SMART" id="SM00487"/>
    </source>
</evidence>
<dbReference type="InterPro" id="IPR040980">
    <property type="entry name" value="SWI2_SNF2"/>
</dbReference>
<dbReference type="GO" id="GO:0009035">
    <property type="term" value="F:type I site-specific deoxyribonuclease activity"/>
    <property type="evidence" value="ECO:0007669"/>
    <property type="project" value="UniProtKB-EC"/>
</dbReference>
<evidence type="ECO:0000256" key="1">
    <source>
        <dbReference type="SAM" id="MobiDB-lite"/>
    </source>
</evidence>
<protein>
    <submittedName>
        <fullName evidence="3">Type I restriction endonuclease</fullName>
    </submittedName>
</protein>
<keyword evidence="3" id="KW-0255">Endonuclease</keyword>
<dbReference type="RefSeq" id="WP_153637507.1">
    <property type="nucleotide sequence ID" value="NZ_BGZI01000045.1"/>
</dbReference>
<dbReference type="Pfam" id="PF18766">
    <property type="entry name" value="SWI2_SNF2"/>
    <property type="match status" value="1"/>
</dbReference>
<dbReference type="Gene3D" id="3.90.1570.50">
    <property type="match status" value="1"/>
</dbReference>
<dbReference type="InterPro" id="IPR014001">
    <property type="entry name" value="Helicase_ATP-bd"/>
</dbReference>
<dbReference type="InterPro" id="IPR007409">
    <property type="entry name" value="Restrct_endonuc_type1_HsdR_N"/>
</dbReference>
<feature type="domain" description="Helicase ATP-binding" evidence="2">
    <location>
        <begin position="287"/>
        <end position="522"/>
    </location>
</feature>
<dbReference type="SMART" id="SM00487">
    <property type="entry name" value="DEXDc"/>
    <property type="match status" value="1"/>
</dbReference>
<dbReference type="PANTHER" id="PTHR42927:SF1">
    <property type="entry name" value="HELICASE SUPERFAMILY 1 AND 2 DOMAIN-CONTAINING PROTEIN"/>
    <property type="match status" value="1"/>
</dbReference>
<dbReference type="GO" id="GO:0003677">
    <property type="term" value="F:DNA binding"/>
    <property type="evidence" value="ECO:0007669"/>
    <property type="project" value="UniProtKB-KW"/>
</dbReference>
<reference evidence="3 4" key="1">
    <citation type="journal article" date="2019" name="J. Gen. Appl. Microbiol.">
        <title>Aerobic degradation of cis-dichloroethene by the marine bacterium Marinobacter salsuginis strain 5N-3.</title>
        <authorList>
            <person name="Inoue Y."/>
            <person name="Fukunaga Y."/>
            <person name="Katsumata H."/>
            <person name="Ohji S."/>
            <person name="Hosoyama A."/>
            <person name="Mori K."/>
            <person name="Ando K."/>
        </authorList>
    </citation>
    <scope>NUCLEOTIDE SEQUENCE [LARGE SCALE GENOMIC DNA]</scope>
    <source>
        <strain evidence="3 4">NBRC 109114</strain>
    </source>
</reference>
<accession>A0A5M3Q5E8</accession>
<sequence>MDSTAHQEKHFQHYILERLVEQGWKLGESKQFDTERAVYPEDVEAWIKASGQQDKWDKLERLNGAKTLDVLMERLAKALEKQGTVQVLRQGFSIAGCGLIEMTEAAPEDKRNADVINRYQANILRVVPELKYHPAREFAIDLVLFINGLPVATVELKTDFTQSAEAAMDQYRNDRLPYDPKTKRKEPLLTFKRGAVVHFAMSDSEIMMATKLDGERTFFLPFNKGNNGHAGNPPGEIKPDGTQEYPVAYFWEAVCQPDAWLRIFHGFVYVEKKDVVDIQGNWSKKETLIFPRFHQWTAVNEMLADARKNGAGMTYLADHSAGSGKTSTISWTAHDLVKLREDNGDAVFNSVIIVTDRNVLDGQLQDAVKQIDHQFGVIAAIDRQKSSKSKSKQLSEAMLAGTPIIVVTIQTFPYAMEAIITDKTLKGKNFAVIIDEAHNSQTGSTAAKLQAALGLSGQGKMSTMTVDELLEQLQKSRARPENISYFAFTGTPKHSTLMLFGRPADPSKPASDDNLPEAFHTYTMRQAIEEKFILDVLKGYVPYDTAFNLAKQLEDNKRVSGKAAKRALAQWMALHPTNVTQKVQFIVEHFTKNVAHRLDGKAKAMVVTSSRAAAIRYKKALDRYIEQHSEYGFIHSLVAFSGKMTGKQLMHQDDDAFKDDVFIVDENAEFTEQNMNPEIEGQDLRFAFDRPEYRVMLVADKFQTGFDQPKLVAMYVDKKIANHVEIVQTFARLNRMAPGKDEVFIIDFVNDPENVRQAFALYDDGAHIDEVQDLNIVYEIKERLDEHGLYDAKDLAAFKEARFKTIRDITHTKAPQHKALYAATSSATSLYNDKMKMLRDGMATWEAAFEKAHAKGDEAGMKSADHHQDEYAEQIKTLLGFKSDLGRFCRTYSYIAQLIDFGDPELENFAAFAKLLQKRLLHEAPETVDLTGLVLTGFDIKGRPDEQPEEGETPTLPPTGPGGGGGAGDKPKFVKEIIDKLNSLFGEATPIQDQVAFVNQIKSITGESDVVMAQVESNTREQAMKGNLPGAVQQAVVRALSSHQKLATQVLKSDRQGMTTLVDVVYEMLRDGKDIDLDLD</sequence>
<dbReference type="InterPro" id="IPR027417">
    <property type="entry name" value="P-loop_NTPase"/>
</dbReference>
<organism evidence="3 4">
    <name type="scientific">Marinobacter salsuginis</name>
    <dbReference type="NCBI Taxonomy" id="418719"/>
    <lineage>
        <taxon>Bacteria</taxon>
        <taxon>Pseudomonadati</taxon>
        <taxon>Pseudomonadota</taxon>
        <taxon>Gammaproteobacteria</taxon>
        <taxon>Pseudomonadales</taxon>
        <taxon>Marinobacteraceae</taxon>
        <taxon>Marinobacter</taxon>
    </lineage>
</organism>
<dbReference type="GO" id="GO:0005524">
    <property type="term" value="F:ATP binding"/>
    <property type="evidence" value="ECO:0007669"/>
    <property type="project" value="UniProtKB-KW"/>
</dbReference>
<gene>
    <name evidence="3" type="primary">hsdR</name>
    <name evidence="3" type="ORF">MSSD14B_41660</name>
</gene>
<dbReference type="AlphaFoldDB" id="A0A5M3Q5E8"/>
<dbReference type="InterPro" id="IPR055180">
    <property type="entry name" value="HsdR_RecA-like_helicase_dom_2"/>
</dbReference>
<keyword evidence="3" id="KW-0378">Hydrolase</keyword>
<keyword evidence="3" id="KW-0540">Nuclease</keyword>
<feature type="region of interest" description="Disordered" evidence="1">
    <location>
        <begin position="939"/>
        <end position="969"/>
    </location>
</feature>
<dbReference type="GO" id="GO:0009307">
    <property type="term" value="P:DNA restriction-modification system"/>
    <property type="evidence" value="ECO:0007669"/>
    <property type="project" value="UniProtKB-KW"/>
</dbReference>
<dbReference type="EMBL" id="BGZI01000045">
    <property type="protein sequence ID" value="GBO90498.1"/>
    <property type="molecule type" value="Genomic_DNA"/>
</dbReference>
<proteinExistence type="predicted"/>
<dbReference type="SUPFAM" id="SSF52540">
    <property type="entry name" value="P-loop containing nucleoside triphosphate hydrolases"/>
    <property type="match status" value="1"/>
</dbReference>
<dbReference type="Pfam" id="PF04313">
    <property type="entry name" value="HSDR_N"/>
    <property type="match status" value="1"/>
</dbReference>
<dbReference type="PANTHER" id="PTHR42927">
    <property type="entry name" value="HELICASE SUPERFAMILY 1 AND 2 DOMAIN-CONTAINING PROTEIN"/>
    <property type="match status" value="1"/>
</dbReference>
<name>A0A5M3Q5E8_9GAMM</name>
<dbReference type="Gene3D" id="3.40.50.300">
    <property type="entry name" value="P-loop containing nucleotide triphosphate hydrolases"/>
    <property type="match status" value="2"/>
</dbReference>
<evidence type="ECO:0000313" key="4">
    <source>
        <dbReference type="Proteomes" id="UP000387223"/>
    </source>
</evidence>
<comment type="caution">
    <text evidence="3">The sequence shown here is derived from an EMBL/GenBank/DDBJ whole genome shotgun (WGS) entry which is preliminary data.</text>
</comment>
<dbReference type="Proteomes" id="UP000387223">
    <property type="component" value="Unassembled WGS sequence"/>
</dbReference>
<dbReference type="Pfam" id="PF22679">
    <property type="entry name" value="T1R_D3-like"/>
    <property type="match status" value="1"/>
</dbReference>
<evidence type="ECO:0000313" key="3">
    <source>
        <dbReference type="EMBL" id="GBO90498.1"/>
    </source>
</evidence>